<comment type="caution">
    <text evidence="1">The sequence shown here is derived from an EMBL/GenBank/DDBJ whole genome shotgun (WGS) entry which is preliminary data.</text>
</comment>
<accession>X0WJI3</accession>
<dbReference type="InterPro" id="IPR004155">
    <property type="entry name" value="PBS_lyase_HEAT"/>
</dbReference>
<dbReference type="GO" id="GO:0016491">
    <property type="term" value="F:oxidoreductase activity"/>
    <property type="evidence" value="ECO:0007669"/>
    <property type="project" value="TreeGrafter"/>
</dbReference>
<dbReference type="SUPFAM" id="SSF48452">
    <property type="entry name" value="TPR-like"/>
    <property type="match status" value="1"/>
</dbReference>
<dbReference type="InterPro" id="IPR016024">
    <property type="entry name" value="ARM-type_fold"/>
</dbReference>
<protein>
    <submittedName>
        <fullName evidence="1">Uncharacterized protein</fullName>
    </submittedName>
</protein>
<dbReference type="PANTHER" id="PTHR12697:SF5">
    <property type="entry name" value="DEOXYHYPUSINE HYDROXYLASE"/>
    <property type="match status" value="1"/>
</dbReference>
<dbReference type="AlphaFoldDB" id="X0WJI3"/>
<dbReference type="SMART" id="SM00567">
    <property type="entry name" value="EZ_HEAT"/>
    <property type="match status" value="3"/>
</dbReference>
<dbReference type="InterPro" id="IPR011989">
    <property type="entry name" value="ARM-like"/>
</dbReference>
<dbReference type="Gene3D" id="1.25.40.10">
    <property type="entry name" value="Tetratricopeptide repeat domain"/>
    <property type="match status" value="1"/>
</dbReference>
<dbReference type="SMART" id="SM00028">
    <property type="entry name" value="TPR"/>
    <property type="match status" value="2"/>
</dbReference>
<dbReference type="PROSITE" id="PS50005">
    <property type="entry name" value="TPR"/>
    <property type="match status" value="1"/>
</dbReference>
<sequence>DEDETLLPHMAQALGKIGDAEAVEPLIAMLRHDHKHQRARAAEALGRIGDLRAVEPLVAARNDVEASVRKAAGRALAELGWEGEIARPAAAEAARQRQAEEHLRKGINHSQKEHWRPAIEEFKKAVELRPDFAKAHQLLAMAYGAVMDRKSALKHYETLKKLNPTMAKQLANTPAFSLLLRGSTFIRM</sequence>
<organism evidence="1">
    <name type="scientific">marine sediment metagenome</name>
    <dbReference type="NCBI Taxonomy" id="412755"/>
    <lineage>
        <taxon>unclassified sequences</taxon>
        <taxon>metagenomes</taxon>
        <taxon>ecological metagenomes</taxon>
    </lineage>
</organism>
<dbReference type="PANTHER" id="PTHR12697">
    <property type="entry name" value="PBS LYASE HEAT-LIKE PROTEIN"/>
    <property type="match status" value="1"/>
</dbReference>
<dbReference type="EMBL" id="BARS01046589">
    <property type="protein sequence ID" value="GAG30820.1"/>
    <property type="molecule type" value="Genomic_DNA"/>
</dbReference>
<gene>
    <name evidence="1" type="ORF">S01H1_70105</name>
</gene>
<reference evidence="1" key="1">
    <citation type="journal article" date="2014" name="Front. Microbiol.">
        <title>High frequency of phylogenetically diverse reductive dehalogenase-homologous genes in deep subseafloor sedimentary metagenomes.</title>
        <authorList>
            <person name="Kawai M."/>
            <person name="Futagami T."/>
            <person name="Toyoda A."/>
            <person name="Takaki Y."/>
            <person name="Nishi S."/>
            <person name="Hori S."/>
            <person name="Arai W."/>
            <person name="Tsubouchi T."/>
            <person name="Morono Y."/>
            <person name="Uchiyama I."/>
            <person name="Ito T."/>
            <person name="Fujiyama A."/>
            <person name="Inagaki F."/>
            <person name="Takami H."/>
        </authorList>
    </citation>
    <scope>NUCLEOTIDE SEQUENCE</scope>
    <source>
        <strain evidence="1">Expedition CK06-06</strain>
    </source>
</reference>
<name>X0WJI3_9ZZZZ</name>
<evidence type="ECO:0000313" key="1">
    <source>
        <dbReference type="EMBL" id="GAG30820.1"/>
    </source>
</evidence>
<dbReference type="SUPFAM" id="SSF48371">
    <property type="entry name" value="ARM repeat"/>
    <property type="match status" value="1"/>
</dbReference>
<dbReference type="Gene3D" id="1.25.10.10">
    <property type="entry name" value="Leucine-rich Repeat Variant"/>
    <property type="match status" value="1"/>
</dbReference>
<proteinExistence type="predicted"/>
<dbReference type="Pfam" id="PF13646">
    <property type="entry name" value="HEAT_2"/>
    <property type="match status" value="1"/>
</dbReference>
<dbReference type="InterPro" id="IPR019734">
    <property type="entry name" value="TPR_rpt"/>
</dbReference>
<feature type="non-terminal residue" evidence="1">
    <location>
        <position position="1"/>
    </location>
</feature>
<dbReference type="InterPro" id="IPR011990">
    <property type="entry name" value="TPR-like_helical_dom_sf"/>
</dbReference>